<accession>A0ABW4SVJ3</accession>
<dbReference type="Proteomes" id="UP001597368">
    <property type="component" value="Unassembled WGS sequence"/>
</dbReference>
<proteinExistence type="predicted"/>
<name>A0ABW4SVJ3_9ACTN</name>
<evidence type="ECO:0000313" key="2">
    <source>
        <dbReference type="Proteomes" id="UP001597368"/>
    </source>
</evidence>
<keyword evidence="2" id="KW-1185">Reference proteome</keyword>
<sequence length="125" mass="13192">MAETRSRKSTKVITLTALGVISLMVVGFCSAQDDYEEVAADCVDLNTQLPDGSYQVVDDDYCDDDDGGGGSHSSHHAYGWYYGGVRTGMRVLKGTTVRPAEARISSRNGHVVQRGGFGGRGGGGS</sequence>
<reference evidence="2" key="1">
    <citation type="journal article" date="2019" name="Int. J. Syst. Evol. Microbiol.">
        <title>The Global Catalogue of Microorganisms (GCM) 10K type strain sequencing project: providing services to taxonomists for standard genome sequencing and annotation.</title>
        <authorList>
            <consortium name="The Broad Institute Genomics Platform"/>
            <consortium name="The Broad Institute Genome Sequencing Center for Infectious Disease"/>
            <person name="Wu L."/>
            <person name="Ma J."/>
        </authorList>
    </citation>
    <scope>NUCLEOTIDE SEQUENCE [LARGE SCALE GENOMIC DNA]</scope>
    <source>
        <strain evidence="2">ICMP 6774ER</strain>
    </source>
</reference>
<dbReference type="RefSeq" id="WP_379573687.1">
    <property type="nucleotide sequence ID" value="NZ_JBHUFV010000033.1"/>
</dbReference>
<evidence type="ECO:0008006" key="3">
    <source>
        <dbReference type="Google" id="ProtNLM"/>
    </source>
</evidence>
<protein>
    <recommendedName>
        <fullName evidence="3">DUF1190 domain-containing protein</fullName>
    </recommendedName>
</protein>
<evidence type="ECO:0000313" key="1">
    <source>
        <dbReference type="EMBL" id="MFD1933650.1"/>
    </source>
</evidence>
<comment type="caution">
    <text evidence="1">The sequence shown here is derived from an EMBL/GenBank/DDBJ whole genome shotgun (WGS) entry which is preliminary data.</text>
</comment>
<gene>
    <name evidence="1" type="ORF">ACFSKW_19505</name>
</gene>
<organism evidence="1 2">
    <name type="scientific">Nonomuraea mangrovi</name>
    <dbReference type="NCBI Taxonomy" id="2316207"/>
    <lineage>
        <taxon>Bacteria</taxon>
        <taxon>Bacillati</taxon>
        <taxon>Actinomycetota</taxon>
        <taxon>Actinomycetes</taxon>
        <taxon>Streptosporangiales</taxon>
        <taxon>Streptosporangiaceae</taxon>
        <taxon>Nonomuraea</taxon>
    </lineage>
</organism>
<dbReference type="EMBL" id="JBHUFV010000033">
    <property type="protein sequence ID" value="MFD1933650.1"/>
    <property type="molecule type" value="Genomic_DNA"/>
</dbReference>